<evidence type="ECO:0000256" key="2">
    <source>
        <dbReference type="ARBA" id="ARBA00022448"/>
    </source>
</evidence>
<dbReference type="Proteomes" id="UP000738431">
    <property type="component" value="Chromosome"/>
</dbReference>
<evidence type="ECO:0000256" key="1">
    <source>
        <dbReference type="ARBA" id="ARBA00004571"/>
    </source>
</evidence>
<keyword evidence="13" id="KW-0675">Receptor</keyword>
<dbReference type="InterPro" id="IPR012910">
    <property type="entry name" value="Plug_dom"/>
</dbReference>
<dbReference type="SUPFAM" id="SSF56935">
    <property type="entry name" value="Porins"/>
    <property type="match status" value="1"/>
</dbReference>
<keyword evidence="10" id="KW-0732">Signal</keyword>
<evidence type="ECO:0000256" key="7">
    <source>
        <dbReference type="ARBA" id="ARBA00023237"/>
    </source>
</evidence>
<keyword evidence="5 9" id="KW-0798">TonB box</keyword>
<dbReference type="InterPro" id="IPR010100">
    <property type="entry name" value="TonB-dep_Cu_rcpt"/>
</dbReference>
<evidence type="ECO:0000256" key="10">
    <source>
        <dbReference type="SAM" id="SignalP"/>
    </source>
</evidence>
<feature type="domain" description="TonB-dependent receptor plug" evidence="12">
    <location>
        <begin position="46"/>
        <end position="147"/>
    </location>
</feature>
<evidence type="ECO:0000256" key="6">
    <source>
        <dbReference type="ARBA" id="ARBA00023136"/>
    </source>
</evidence>
<evidence type="ECO:0000256" key="3">
    <source>
        <dbReference type="ARBA" id="ARBA00022452"/>
    </source>
</evidence>
<keyword evidence="2 8" id="KW-0813">Transport</keyword>
<comment type="subcellular location">
    <subcellularLocation>
        <location evidence="1 8">Cell outer membrane</location>
        <topology evidence="1 8">Multi-pass membrane protein</topology>
    </subcellularLocation>
</comment>
<accession>A0ABZ1C5I4</accession>
<keyword evidence="4 8" id="KW-0812">Transmembrane</keyword>
<evidence type="ECO:0000259" key="11">
    <source>
        <dbReference type="Pfam" id="PF00593"/>
    </source>
</evidence>
<keyword evidence="7 8" id="KW-0998">Cell outer membrane</keyword>
<dbReference type="Pfam" id="PF00593">
    <property type="entry name" value="TonB_dep_Rec_b-barrel"/>
    <property type="match status" value="1"/>
</dbReference>
<feature type="chain" id="PRO_5045269867" evidence="10">
    <location>
        <begin position="22"/>
        <end position="688"/>
    </location>
</feature>
<keyword evidence="3 8" id="KW-1134">Transmembrane beta strand</keyword>
<dbReference type="InterPro" id="IPR037066">
    <property type="entry name" value="Plug_dom_sf"/>
</dbReference>
<dbReference type="Gene3D" id="2.170.130.10">
    <property type="entry name" value="TonB-dependent receptor, plug domain"/>
    <property type="match status" value="1"/>
</dbReference>
<reference evidence="13 14" key="1">
    <citation type="submission" date="2021-08" db="EMBL/GenBank/DDBJ databases">
        <authorList>
            <person name="Zhang D."/>
            <person name="Zhang A."/>
            <person name="Wang L."/>
        </authorList>
    </citation>
    <scope>NUCLEOTIDE SEQUENCE [LARGE SCALE GENOMIC DNA]</scope>
    <source>
        <strain evidence="13 14">WL0086</strain>
    </source>
</reference>
<name>A0ABZ1C5I4_9BACT</name>
<dbReference type="PANTHER" id="PTHR30069">
    <property type="entry name" value="TONB-DEPENDENT OUTER MEMBRANE RECEPTOR"/>
    <property type="match status" value="1"/>
</dbReference>
<evidence type="ECO:0000256" key="5">
    <source>
        <dbReference type="ARBA" id="ARBA00023077"/>
    </source>
</evidence>
<reference evidence="13 14" key="2">
    <citation type="submission" date="2023-12" db="EMBL/GenBank/DDBJ databases">
        <title>Description of an unclassified Opitutus bacterium of Verrucomicrobiota.</title>
        <authorList>
            <person name="Zhang D.-F."/>
        </authorList>
    </citation>
    <scope>NUCLEOTIDE SEQUENCE [LARGE SCALE GENOMIC DNA]</scope>
    <source>
        <strain evidence="13 14">WL0086</strain>
    </source>
</reference>
<keyword evidence="6 8" id="KW-0472">Membrane</keyword>
<evidence type="ECO:0000313" key="13">
    <source>
        <dbReference type="EMBL" id="WRQ86869.1"/>
    </source>
</evidence>
<gene>
    <name evidence="13" type="ORF">K1X11_018815</name>
</gene>
<dbReference type="Gene3D" id="2.40.170.20">
    <property type="entry name" value="TonB-dependent receptor, beta-barrel domain"/>
    <property type="match status" value="1"/>
</dbReference>
<keyword evidence="14" id="KW-1185">Reference proteome</keyword>
<evidence type="ECO:0000256" key="4">
    <source>
        <dbReference type="ARBA" id="ARBA00022692"/>
    </source>
</evidence>
<evidence type="ECO:0000256" key="9">
    <source>
        <dbReference type="RuleBase" id="RU003357"/>
    </source>
</evidence>
<dbReference type="PANTHER" id="PTHR30069:SF49">
    <property type="entry name" value="OUTER MEMBRANE PROTEIN C"/>
    <property type="match status" value="1"/>
</dbReference>
<evidence type="ECO:0000313" key="14">
    <source>
        <dbReference type="Proteomes" id="UP000738431"/>
    </source>
</evidence>
<dbReference type="CDD" id="cd01347">
    <property type="entry name" value="ligand_gated_channel"/>
    <property type="match status" value="1"/>
</dbReference>
<comment type="similarity">
    <text evidence="8 9">Belongs to the TonB-dependent receptor family.</text>
</comment>
<feature type="signal peptide" evidence="10">
    <location>
        <begin position="1"/>
        <end position="21"/>
    </location>
</feature>
<dbReference type="InterPro" id="IPR000531">
    <property type="entry name" value="Beta-barrel_TonB"/>
</dbReference>
<dbReference type="Pfam" id="PF07715">
    <property type="entry name" value="Plug"/>
    <property type="match status" value="1"/>
</dbReference>
<dbReference type="EMBL" id="CP139781">
    <property type="protein sequence ID" value="WRQ86869.1"/>
    <property type="molecule type" value="Genomic_DNA"/>
</dbReference>
<dbReference type="InterPro" id="IPR039426">
    <property type="entry name" value="TonB-dep_rcpt-like"/>
</dbReference>
<evidence type="ECO:0000259" key="12">
    <source>
        <dbReference type="Pfam" id="PF07715"/>
    </source>
</evidence>
<proteinExistence type="inferred from homology"/>
<organism evidence="13 14">
    <name type="scientific">Actomonas aquatica</name>
    <dbReference type="NCBI Taxonomy" id="2866162"/>
    <lineage>
        <taxon>Bacteria</taxon>
        <taxon>Pseudomonadati</taxon>
        <taxon>Verrucomicrobiota</taxon>
        <taxon>Opitutia</taxon>
        <taxon>Opitutales</taxon>
        <taxon>Opitutaceae</taxon>
        <taxon>Actomonas</taxon>
    </lineage>
</organism>
<protein>
    <submittedName>
        <fullName evidence="13">TonB-dependent copper receptor</fullName>
    </submittedName>
</protein>
<dbReference type="NCBIfam" id="TIGR01778">
    <property type="entry name" value="TonB-copper"/>
    <property type="match status" value="1"/>
</dbReference>
<dbReference type="RefSeq" id="WP_221030704.1">
    <property type="nucleotide sequence ID" value="NZ_CP139781.1"/>
</dbReference>
<evidence type="ECO:0000256" key="8">
    <source>
        <dbReference type="PROSITE-ProRule" id="PRU01360"/>
    </source>
</evidence>
<dbReference type="PROSITE" id="PS52016">
    <property type="entry name" value="TONB_DEPENDENT_REC_3"/>
    <property type="match status" value="1"/>
</dbReference>
<feature type="domain" description="TonB-dependent receptor-like beta-barrel" evidence="11">
    <location>
        <begin position="201"/>
        <end position="648"/>
    </location>
</feature>
<dbReference type="InterPro" id="IPR036942">
    <property type="entry name" value="Beta-barrel_TonB_sf"/>
</dbReference>
<sequence length="688" mass="74751">MSRSLSLLATTIVALSSSILAAQSTTREPTKLDPVVVTTVRSVDPLTVVTDPKAPAQPVPAHDGADVLKNIPGFAVIRKGGADGDPTFRGMAGSRLGILVEGEGLLGGCGQRMDPPTAYIFPAAFDRITVVKGPQSVRYGPVSPAGAVRFERDSGRRDETGATAFATATLGDFGRTDAALDLRGGNTALQGRLAATWSSMDDYEDGSGQTVHSAYERWSTHASLAWTPDAQTFVELTGARSDGEASYADRMMDGVLFDRENLGLRLRRTGLSDLIAEVEAQAYVNAVDHVMDNYSLRDFAPTMMMPGKAVSNPDRLTYGGRLAVALTPSEALRLDVGLDHQSNRHRVRNSMNQDMMPYEAMPRSTNATFHQTGVFAEGAYSLSRDTRTYAGLRADRWTARDERTNVRLGMMGTAPNPTADLQRESTLPGAFARLEHDFAPGSTVYLGLGHTQRFPDYWELVTPESATSTSAFNTSVEKTTQVDAGWLYRRGNLDLSLSTFASRIDDFILIQRNVAKPTAMMGMTRLATITRNIDATTFGGELGLGYRFGENLHLDTSLAYVRGENDTDALPLAQLPPLEARLGFTYQRDTWSTGLLWRGVARQNRVAIDQGNIVGQDIGRSPAFDVVSINASWTPTAALRLSAGIDNLFDTTYAEHISRAGAAVAGFIQTTRVNEPGRFAWLKCDYRY</sequence>